<dbReference type="PANTHER" id="PTHR21137">
    <property type="entry name" value="ODORANT RECEPTOR"/>
    <property type="match status" value="1"/>
</dbReference>
<evidence type="ECO:0000313" key="11">
    <source>
        <dbReference type="EMBL" id="KAJ3664070.1"/>
    </source>
</evidence>
<proteinExistence type="inferred from homology"/>
<protein>
    <recommendedName>
        <fullName evidence="10">Odorant receptor</fullName>
    </recommendedName>
</protein>
<feature type="transmembrane region" description="Helical" evidence="10">
    <location>
        <begin position="64"/>
        <end position="82"/>
    </location>
</feature>
<sequence length="397" mass="46475">MAIHESFLEPKVHLSDDPYWLIHRFFFVVLRYRITKFFLSVLLLASTVIIILQTLIILETFNGIYFINYFMMYIGSILVWFTTYSIPQTKNFVTSGIRDLHRWDIKSAGPVVEKSIRKTALYEISFVVVNLMVAVLGAAAHAIPGKNDKDFFLALVVFERFFPTFETPLTFLYRISYFASTLVILAPFHMTIYFSGHLRAQISMLVTCLQNLNYGYDKMDLLKSVYDVKYQKEISRRLKFCIERHIRIYSTGTRALSTLRNYIMLYSVGGAMFGIGVVLYGVTFQSGIQGNYLRFFCMSSSFFLTFLHSIWMGQMTQDVTSPMFDALQQTGWYYWNNRNKKMFLMFLLNSRRTFRLQYSHNVTVNYQMGVSMLRSIFSMLTVLAHLKNDYYLETNSH</sequence>
<keyword evidence="5 10" id="KW-0552">Olfaction</keyword>
<dbReference type="PANTHER" id="PTHR21137:SF35">
    <property type="entry name" value="ODORANT RECEPTOR 19A-RELATED"/>
    <property type="match status" value="1"/>
</dbReference>
<evidence type="ECO:0000256" key="9">
    <source>
        <dbReference type="ARBA" id="ARBA00023224"/>
    </source>
</evidence>
<dbReference type="GO" id="GO:0007165">
    <property type="term" value="P:signal transduction"/>
    <property type="evidence" value="ECO:0007669"/>
    <property type="project" value="UniProtKB-KW"/>
</dbReference>
<keyword evidence="6 10" id="KW-1133">Transmembrane helix</keyword>
<keyword evidence="12" id="KW-1185">Reference proteome</keyword>
<feature type="transmembrane region" description="Helical" evidence="10">
    <location>
        <begin position="262"/>
        <end position="280"/>
    </location>
</feature>
<comment type="caution">
    <text evidence="11">The sequence shown here is derived from an EMBL/GenBank/DDBJ whole genome shotgun (WGS) entry which is preliminary data.</text>
</comment>
<dbReference type="GO" id="GO:0005549">
    <property type="term" value="F:odorant binding"/>
    <property type="evidence" value="ECO:0007669"/>
    <property type="project" value="InterPro"/>
</dbReference>
<keyword evidence="4 10" id="KW-0812">Transmembrane</keyword>
<name>A0AA38MMV5_9CUCU</name>
<evidence type="ECO:0000256" key="5">
    <source>
        <dbReference type="ARBA" id="ARBA00022725"/>
    </source>
</evidence>
<organism evidence="11 12">
    <name type="scientific">Zophobas morio</name>
    <dbReference type="NCBI Taxonomy" id="2755281"/>
    <lineage>
        <taxon>Eukaryota</taxon>
        <taxon>Metazoa</taxon>
        <taxon>Ecdysozoa</taxon>
        <taxon>Arthropoda</taxon>
        <taxon>Hexapoda</taxon>
        <taxon>Insecta</taxon>
        <taxon>Pterygota</taxon>
        <taxon>Neoptera</taxon>
        <taxon>Endopterygota</taxon>
        <taxon>Coleoptera</taxon>
        <taxon>Polyphaga</taxon>
        <taxon>Cucujiformia</taxon>
        <taxon>Tenebrionidae</taxon>
        <taxon>Zophobas</taxon>
    </lineage>
</organism>
<evidence type="ECO:0000256" key="3">
    <source>
        <dbReference type="ARBA" id="ARBA00022606"/>
    </source>
</evidence>
<feature type="transmembrane region" description="Helical" evidence="10">
    <location>
        <begin position="124"/>
        <end position="143"/>
    </location>
</feature>
<evidence type="ECO:0000256" key="4">
    <source>
        <dbReference type="ARBA" id="ARBA00022692"/>
    </source>
</evidence>
<evidence type="ECO:0000256" key="1">
    <source>
        <dbReference type="ARBA" id="ARBA00004651"/>
    </source>
</evidence>
<dbReference type="EMBL" id="JALNTZ010000002">
    <property type="protein sequence ID" value="KAJ3664070.1"/>
    <property type="molecule type" value="Genomic_DNA"/>
</dbReference>
<dbReference type="Proteomes" id="UP001168821">
    <property type="component" value="Unassembled WGS sequence"/>
</dbReference>
<feature type="transmembrane region" description="Helical" evidence="10">
    <location>
        <begin position="171"/>
        <end position="194"/>
    </location>
</feature>
<evidence type="ECO:0000256" key="8">
    <source>
        <dbReference type="ARBA" id="ARBA00023170"/>
    </source>
</evidence>
<dbReference type="AlphaFoldDB" id="A0AA38MMV5"/>
<keyword evidence="8 10" id="KW-0675">Receptor</keyword>
<evidence type="ECO:0000256" key="2">
    <source>
        <dbReference type="ARBA" id="ARBA00022475"/>
    </source>
</evidence>
<gene>
    <name evidence="11" type="ORF">Zmor_008273</name>
</gene>
<keyword evidence="7 10" id="KW-0472">Membrane</keyword>
<keyword evidence="2" id="KW-1003">Cell membrane</keyword>
<evidence type="ECO:0000256" key="10">
    <source>
        <dbReference type="RuleBase" id="RU351113"/>
    </source>
</evidence>
<dbReference type="GO" id="GO:0005886">
    <property type="term" value="C:plasma membrane"/>
    <property type="evidence" value="ECO:0007669"/>
    <property type="project" value="UniProtKB-SubCell"/>
</dbReference>
<dbReference type="GO" id="GO:0004984">
    <property type="term" value="F:olfactory receptor activity"/>
    <property type="evidence" value="ECO:0007669"/>
    <property type="project" value="InterPro"/>
</dbReference>
<dbReference type="InterPro" id="IPR004117">
    <property type="entry name" value="7tm6_olfct_rcpt"/>
</dbReference>
<comment type="subcellular location">
    <subcellularLocation>
        <location evidence="1 10">Cell membrane</location>
        <topology evidence="1 10">Multi-pass membrane protein</topology>
    </subcellularLocation>
</comment>
<evidence type="ECO:0000256" key="6">
    <source>
        <dbReference type="ARBA" id="ARBA00022989"/>
    </source>
</evidence>
<feature type="transmembrane region" description="Helical" evidence="10">
    <location>
        <begin position="37"/>
        <end position="58"/>
    </location>
</feature>
<reference evidence="11" key="1">
    <citation type="journal article" date="2023" name="G3 (Bethesda)">
        <title>Whole genome assemblies of Zophobas morio and Tenebrio molitor.</title>
        <authorList>
            <person name="Kaur S."/>
            <person name="Stinson S.A."/>
            <person name="diCenzo G.C."/>
        </authorList>
    </citation>
    <scope>NUCLEOTIDE SEQUENCE</scope>
    <source>
        <strain evidence="11">QUZm001</strain>
    </source>
</reference>
<comment type="caution">
    <text evidence="10">Lacks conserved residue(s) required for the propagation of feature annotation.</text>
</comment>
<keyword evidence="3 10" id="KW-0716">Sensory transduction</keyword>
<comment type="similarity">
    <text evidence="10">Belongs to the insect chemoreceptor superfamily. Heteromeric odorant receptor channel (TC 1.A.69) family.</text>
</comment>
<feature type="transmembrane region" description="Helical" evidence="10">
    <location>
        <begin position="292"/>
        <end position="313"/>
    </location>
</feature>
<accession>A0AA38MMV5</accession>
<keyword evidence="9 10" id="KW-0807">Transducer</keyword>
<evidence type="ECO:0000256" key="7">
    <source>
        <dbReference type="ARBA" id="ARBA00023136"/>
    </source>
</evidence>
<evidence type="ECO:0000313" key="12">
    <source>
        <dbReference type="Proteomes" id="UP001168821"/>
    </source>
</evidence>